<sequence>MAKLPSLNVGLRLLLASQGLAPLAVKVPLVVQLGPLRAAQMAPHMPPAQLRELIMALPIEFAAKTTTHLDPRLILEAYLSLPDSLHLDVARQLCIDRAFATAARYAECLSAPQLKVLIFGLNSPENVLQIARHIQDMELIVQSLRSFSSGYLCKLTEAAADDDNIAVSVRVIGGLPLQRQADVCAGLRPATLIVLLLELLRVSDQALREYLPERVLAQHEPQPA</sequence>
<dbReference type="EMBL" id="QYUR01000002">
    <property type="protein sequence ID" value="RJG14350.1"/>
    <property type="molecule type" value="Genomic_DNA"/>
</dbReference>
<organism evidence="1 2">
    <name type="scientific">Pseudomonas cavernicola</name>
    <dbReference type="NCBI Taxonomy" id="2320866"/>
    <lineage>
        <taxon>Bacteria</taxon>
        <taxon>Pseudomonadati</taxon>
        <taxon>Pseudomonadota</taxon>
        <taxon>Gammaproteobacteria</taxon>
        <taxon>Pseudomonadales</taxon>
        <taxon>Pseudomonadaceae</taxon>
        <taxon>Pseudomonas</taxon>
    </lineage>
</organism>
<dbReference type="RefSeq" id="WP_119954901.1">
    <property type="nucleotide sequence ID" value="NZ_QYUR01000002.1"/>
</dbReference>
<dbReference type="AlphaFoldDB" id="A0A418XPG3"/>
<dbReference type="Proteomes" id="UP000284021">
    <property type="component" value="Unassembled WGS sequence"/>
</dbReference>
<evidence type="ECO:0000313" key="1">
    <source>
        <dbReference type="EMBL" id="RJG14350.1"/>
    </source>
</evidence>
<protein>
    <submittedName>
        <fullName evidence="1">Uncharacterized protein</fullName>
    </submittedName>
</protein>
<evidence type="ECO:0000313" key="2">
    <source>
        <dbReference type="Proteomes" id="UP000284021"/>
    </source>
</evidence>
<keyword evidence="2" id="KW-1185">Reference proteome</keyword>
<name>A0A418XPG3_9PSED</name>
<dbReference type="OrthoDB" id="6842445at2"/>
<proteinExistence type="predicted"/>
<accession>A0A418XPG3</accession>
<gene>
    <name evidence="1" type="ORF">D3879_05825</name>
</gene>
<reference evidence="1 2" key="1">
    <citation type="submission" date="2018-09" db="EMBL/GenBank/DDBJ databases">
        <authorList>
            <person name="Zhu H."/>
        </authorList>
    </citation>
    <scope>NUCLEOTIDE SEQUENCE [LARGE SCALE GENOMIC DNA]</scope>
    <source>
        <strain evidence="1 2">K1S02-6</strain>
    </source>
</reference>
<comment type="caution">
    <text evidence="1">The sequence shown here is derived from an EMBL/GenBank/DDBJ whole genome shotgun (WGS) entry which is preliminary data.</text>
</comment>